<dbReference type="SUPFAM" id="SSF63712">
    <property type="entry name" value="Nicotinic receptor ligand binding domain-like"/>
    <property type="match status" value="1"/>
</dbReference>
<dbReference type="Gene3D" id="2.70.170.10">
    <property type="entry name" value="Neurotransmitter-gated ion-channel ligand-binding domain"/>
    <property type="match status" value="1"/>
</dbReference>
<organism evidence="4 6">
    <name type="scientific">Didymodactylos carnosus</name>
    <dbReference type="NCBI Taxonomy" id="1234261"/>
    <lineage>
        <taxon>Eukaryota</taxon>
        <taxon>Metazoa</taxon>
        <taxon>Spiralia</taxon>
        <taxon>Gnathifera</taxon>
        <taxon>Rotifera</taxon>
        <taxon>Eurotatoria</taxon>
        <taxon>Bdelloidea</taxon>
        <taxon>Philodinida</taxon>
        <taxon>Philodinidae</taxon>
        <taxon>Didymodactylos</taxon>
    </lineage>
</organism>
<feature type="compositionally biased region" description="Polar residues" evidence="1">
    <location>
        <begin position="1"/>
        <end position="27"/>
    </location>
</feature>
<dbReference type="AlphaFoldDB" id="A0A8S2ETA9"/>
<feature type="non-terminal residue" evidence="4">
    <location>
        <position position="1"/>
    </location>
</feature>
<feature type="region of interest" description="Disordered" evidence="1">
    <location>
        <begin position="1"/>
        <end position="54"/>
    </location>
</feature>
<dbReference type="EMBL" id="CAJNOK010019660">
    <property type="protein sequence ID" value="CAF1303549.1"/>
    <property type="molecule type" value="Genomic_DNA"/>
</dbReference>
<dbReference type="InterPro" id="IPR006202">
    <property type="entry name" value="Neur_chan_lig-bd"/>
</dbReference>
<sequence>TNYDEPQRFTTTKSRQSVPQQQLISSSLKRRPATSPKETFYENESVPSPSDYDLTLSTSISTTRTSHVSSNSSQPQTALVSTKSTNEIEIKIRFVFLRVGEIDTLNERYNAEIFFEACWIDECLKNQTLYDPSTHWNPDLTVINGLGDNKHDVWYTMTTSDGNTFPQVTEHHKITGVFWEKMELYHFPADVQELSISITTTKTLNDIKFVRNESKPSGVNRAVFTDQQEWYLYEHVEMEITEQAEEFSEAAQTHPVIVVSCHAGRWVVNKSLPIISYLTALDIYAIGSIVALCVINIYHGVIGYLYYVQLYPTTSSTTTIVNNSTELILIDRYAFGICTGSFFFHQCIILIYTLSPSYRRRRQIEKRDKENHP</sequence>
<evidence type="ECO:0000313" key="4">
    <source>
        <dbReference type="EMBL" id="CAF1303549.1"/>
    </source>
</evidence>
<dbReference type="InterPro" id="IPR036734">
    <property type="entry name" value="Neur_chan_lig-bd_sf"/>
</dbReference>
<dbReference type="Proteomes" id="UP000677228">
    <property type="component" value="Unassembled WGS sequence"/>
</dbReference>
<reference evidence="4" key="1">
    <citation type="submission" date="2021-02" db="EMBL/GenBank/DDBJ databases">
        <authorList>
            <person name="Nowell W R."/>
        </authorList>
    </citation>
    <scope>NUCLEOTIDE SEQUENCE</scope>
</reference>
<evidence type="ECO:0000259" key="3">
    <source>
        <dbReference type="Pfam" id="PF02931"/>
    </source>
</evidence>
<feature type="transmembrane region" description="Helical" evidence="2">
    <location>
        <begin position="283"/>
        <end position="307"/>
    </location>
</feature>
<keyword evidence="2" id="KW-1133">Transmembrane helix</keyword>
<feature type="transmembrane region" description="Helical" evidence="2">
    <location>
        <begin position="333"/>
        <end position="354"/>
    </location>
</feature>
<comment type="caution">
    <text evidence="4">The sequence shown here is derived from an EMBL/GenBank/DDBJ whole genome shotgun (WGS) entry which is preliminary data.</text>
</comment>
<dbReference type="EMBL" id="CAJOBA010041241">
    <property type="protein sequence ID" value="CAF4110197.1"/>
    <property type="molecule type" value="Genomic_DNA"/>
</dbReference>
<dbReference type="Pfam" id="PF02931">
    <property type="entry name" value="Neur_chan_LBD"/>
    <property type="match status" value="1"/>
</dbReference>
<dbReference type="GO" id="GO:0005230">
    <property type="term" value="F:extracellular ligand-gated monoatomic ion channel activity"/>
    <property type="evidence" value="ECO:0007669"/>
    <property type="project" value="InterPro"/>
</dbReference>
<keyword evidence="2" id="KW-0472">Membrane</keyword>
<dbReference type="Proteomes" id="UP000682733">
    <property type="component" value="Unassembled WGS sequence"/>
</dbReference>
<proteinExistence type="predicted"/>
<protein>
    <recommendedName>
        <fullName evidence="3">Neurotransmitter-gated ion-channel ligand-binding domain-containing protein</fullName>
    </recommendedName>
</protein>
<evidence type="ECO:0000256" key="1">
    <source>
        <dbReference type="SAM" id="MobiDB-lite"/>
    </source>
</evidence>
<evidence type="ECO:0000256" key="2">
    <source>
        <dbReference type="SAM" id="Phobius"/>
    </source>
</evidence>
<keyword evidence="2" id="KW-0812">Transmembrane</keyword>
<evidence type="ECO:0000313" key="6">
    <source>
        <dbReference type="Proteomes" id="UP000677228"/>
    </source>
</evidence>
<evidence type="ECO:0000313" key="5">
    <source>
        <dbReference type="EMBL" id="CAF4110197.1"/>
    </source>
</evidence>
<gene>
    <name evidence="4" type="ORF">OVA965_LOCUS28648</name>
    <name evidence="5" type="ORF">TMI583_LOCUS29405</name>
</gene>
<name>A0A8S2ETA9_9BILA</name>
<dbReference type="GO" id="GO:0016020">
    <property type="term" value="C:membrane"/>
    <property type="evidence" value="ECO:0007669"/>
    <property type="project" value="InterPro"/>
</dbReference>
<accession>A0A8S2ETA9</accession>
<feature type="domain" description="Neurotransmitter-gated ion-channel ligand-binding" evidence="3">
    <location>
        <begin position="83"/>
        <end position="250"/>
    </location>
</feature>